<reference evidence="1 2" key="1">
    <citation type="submission" date="2018-08" db="EMBL/GenBank/DDBJ databases">
        <title>A genome reference for cultivated species of the human gut microbiota.</title>
        <authorList>
            <person name="Zou Y."/>
            <person name="Xue W."/>
            <person name="Luo G."/>
        </authorList>
    </citation>
    <scope>NUCLEOTIDE SEQUENCE [LARGE SCALE GENOMIC DNA]</scope>
    <source>
        <strain evidence="1 2">OF01-1</strain>
    </source>
</reference>
<organism evidence="1 2">
    <name type="scientific">Bacteroides fragilis</name>
    <dbReference type="NCBI Taxonomy" id="817"/>
    <lineage>
        <taxon>Bacteria</taxon>
        <taxon>Pseudomonadati</taxon>
        <taxon>Bacteroidota</taxon>
        <taxon>Bacteroidia</taxon>
        <taxon>Bacteroidales</taxon>
        <taxon>Bacteroidaceae</taxon>
        <taxon>Bacteroides</taxon>
    </lineage>
</organism>
<gene>
    <name evidence="1" type="ORF">DXA27_20730</name>
</gene>
<evidence type="ECO:0000313" key="1">
    <source>
        <dbReference type="EMBL" id="RGY65027.1"/>
    </source>
</evidence>
<comment type="caution">
    <text evidence="1">The sequence shown here is derived from an EMBL/GenBank/DDBJ whole genome shotgun (WGS) entry which is preliminary data.</text>
</comment>
<evidence type="ECO:0000313" key="2">
    <source>
        <dbReference type="Proteomes" id="UP000284614"/>
    </source>
</evidence>
<sequence length="94" mass="10298">MVILQKINAKGKQKYIKALSDDEMKNIFGGYSYPIDADSCNTGGGSQSCGGTCPSYSYYDGIGMRTLERTCVNLGYVDGQPRSCICVVLDEYDR</sequence>
<dbReference type="EMBL" id="QSDG01000026">
    <property type="protein sequence ID" value="RGY65027.1"/>
    <property type="molecule type" value="Genomic_DNA"/>
</dbReference>
<name>A0A413JTQ5_BACFG</name>
<dbReference type="Proteomes" id="UP000284614">
    <property type="component" value="Unassembled WGS sequence"/>
</dbReference>
<accession>A0A413JTQ5</accession>
<protein>
    <submittedName>
        <fullName evidence="1">Uncharacterized protein</fullName>
    </submittedName>
</protein>
<dbReference type="AlphaFoldDB" id="A0A413JTQ5"/>
<dbReference type="RefSeq" id="WP_005822063.1">
    <property type="nucleotide sequence ID" value="NZ_JABFHU010000016.1"/>
</dbReference>
<proteinExistence type="predicted"/>